<comment type="caution">
    <text evidence="1">The sequence shown here is derived from an EMBL/GenBank/DDBJ whole genome shotgun (WGS) entry which is preliminary data.</text>
</comment>
<accession>T2IEE1</accession>
<gene>
    <name evidence="1" type="ORF">CWATWH8502_4915</name>
</gene>
<evidence type="ECO:0000313" key="1">
    <source>
        <dbReference type="EMBL" id="CCQ51896.1"/>
    </source>
</evidence>
<dbReference type="Proteomes" id="UP000018348">
    <property type="component" value="Unassembled WGS sequence"/>
</dbReference>
<reference evidence="1 2" key="1">
    <citation type="submission" date="2013-01" db="EMBL/GenBank/DDBJ databases">
        <authorList>
            <person name="Bench S."/>
        </authorList>
    </citation>
    <scope>NUCLEOTIDE SEQUENCE [LARGE SCALE GENOMIC DNA]</scope>
    <source>
        <strain evidence="1 2">WH 8502</strain>
    </source>
</reference>
<protein>
    <submittedName>
        <fullName evidence="1">Uncharacterized protein</fullName>
    </submittedName>
</protein>
<sequence length="49" mass="5449">MAIAYGHFSVGAIQLYLTSLGNAIIEKYNFWSNIRTMLTTAEILGTIKI</sequence>
<organism evidence="1 2">
    <name type="scientific">Crocosphaera watsonii WH 8502</name>
    <dbReference type="NCBI Taxonomy" id="423474"/>
    <lineage>
        <taxon>Bacteria</taxon>
        <taxon>Bacillati</taxon>
        <taxon>Cyanobacteriota</taxon>
        <taxon>Cyanophyceae</taxon>
        <taxon>Oscillatoriophycideae</taxon>
        <taxon>Chroococcales</taxon>
        <taxon>Aphanothecaceae</taxon>
        <taxon>Crocosphaera</taxon>
    </lineage>
</organism>
<evidence type="ECO:0000313" key="2">
    <source>
        <dbReference type="Proteomes" id="UP000018348"/>
    </source>
</evidence>
<dbReference type="EMBL" id="CAQK01000549">
    <property type="protein sequence ID" value="CCQ51896.1"/>
    <property type="molecule type" value="Genomic_DNA"/>
</dbReference>
<dbReference type="AlphaFoldDB" id="T2IEE1"/>
<name>T2IEE1_CROWT</name>
<reference evidence="1 2" key="2">
    <citation type="submission" date="2013-09" db="EMBL/GenBank/DDBJ databases">
        <title>Whole genome comparison of six Crocosphaera watsonii strains with differing phenotypes.</title>
        <authorList>
            <person name="Bench S.R."/>
            <person name="Heller P."/>
            <person name="Frank I."/>
            <person name="Arciniega M."/>
            <person name="Shilova I.N."/>
            <person name="Zehr J.P."/>
        </authorList>
    </citation>
    <scope>NUCLEOTIDE SEQUENCE [LARGE SCALE GENOMIC DNA]</scope>
    <source>
        <strain evidence="1 2">WH 8502</strain>
    </source>
</reference>
<proteinExistence type="predicted"/>